<feature type="transmembrane region" description="Helical" evidence="6">
    <location>
        <begin position="160"/>
        <end position="180"/>
    </location>
</feature>
<protein>
    <recommendedName>
        <fullName evidence="9">Cytochrome c oxidase assembly factor CtaG</fullName>
    </recommendedName>
</protein>
<keyword evidence="4 6" id="KW-1133">Transmembrane helix</keyword>
<organism evidence="7 8">
    <name type="scientific">Neobacillus mesonae</name>
    <dbReference type="NCBI Taxonomy" id="1193713"/>
    <lineage>
        <taxon>Bacteria</taxon>
        <taxon>Bacillati</taxon>
        <taxon>Bacillota</taxon>
        <taxon>Bacilli</taxon>
        <taxon>Bacillales</taxon>
        <taxon>Bacillaceae</taxon>
        <taxon>Neobacillus</taxon>
    </lineage>
</organism>
<dbReference type="OrthoDB" id="128422at2"/>
<keyword evidence="2" id="KW-1003">Cell membrane</keyword>
<dbReference type="InterPro" id="IPR019108">
    <property type="entry name" value="Caa3_assmbl_CtaG-rel"/>
</dbReference>
<dbReference type="Proteomes" id="UP000282892">
    <property type="component" value="Chromosome"/>
</dbReference>
<proteinExistence type="predicted"/>
<name>A0A3T0I3L0_9BACI</name>
<evidence type="ECO:0000256" key="1">
    <source>
        <dbReference type="ARBA" id="ARBA00004651"/>
    </source>
</evidence>
<comment type="subcellular location">
    <subcellularLocation>
        <location evidence="1">Cell membrane</location>
        <topology evidence="1">Multi-pass membrane protein</topology>
    </subcellularLocation>
</comment>
<dbReference type="Pfam" id="PF09678">
    <property type="entry name" value="Caa3_CtaG"/>
    <property type="match status" value="1"/>
</dbReference>
<feature type="transmembrane region" description="Helical" evidence="6">
    <location>
        <begin position="252"/>
        <end position="272"/>
    </location>
</feature>
<dbReference type="AlphaFoldDB" id="A0A3T0I3L0"/>
<evidence type="ECO:0008006" key="9">
    <source>
        <dbReference type="Google" id="ProtNLM"/>
    </source>
</evidence>
<keyword evidence="3 6" id="KW-0812">Transmembrane</keyword>
<dbReference type="STRING" id="1193713.GCA_001636315_01564"/>
<keyword evidence="8" id="KW-1185">Reference proteome</keyword>
<dbReference type="GO" id="GO:0005886">
    <property type="term" value="C:plasma membrane"/>
    <property type="evidence" value="ECO:0007669"/>
    <property type="project" value="UniProtKB-SubCell"/>
</dbReference>
<feature type="transmembrane region" description="Helical" evidence="6">
    <location>
        <begin position="64"/>
        <end position="87"/>
    </location>
</feature>
<evidence type="ECO:0000256" key="6">
    <source>
        <dbReference type="SAM" id="Phobius"/>
    </source>
</evidence>
<feature type="transmembrane region" description="Helical" evidence="6">
    <location>
        <begin position="132"/>
        <end position="154"/>
    </location>
</feature>
<evidence type="ECO:0000313" key="7">
    <source>
        <dbReference type="EMBL" id="AZU63948.1"/>
    </source>
</evidence>
<feature type="transmembrane region" description="Helical" evidence="6">
    <location>
        <begin position="93"/>
        <end position="111"/>
    </location>
</feature>
<evidence type="ECO:0000256" key="3">
    <source>
        <dbReference type="ARBA" id="ARBA00022692"/>
    </source>
</evidence>
<keyword evidence="5 6" id="KW-0472">Membrane</keyword>
<accession>A0A3T0I3L0</accession>
<gene>
    <name evidence="7" type="ORF">CHR53_23335</name>
</gene>
<dbReference type="KEGG" id="nmk:CHR53_23335"/>
<evidence type="ECO:0000256" key="2">
    <source>
        <dbReference type="ARBA" id="ARBA00022475"/>
    </source>
</evidence>
<feature type="transmembrane region" description="Helical" evidence="6">
    <location>
        <begin position="192"/>
        <end position="213"/>
    </location>
</feature>
<evidence type="ECO:0000256" key="4">
    <source>
        <dbReference type="ARBA" id="ARBA00022989"/>
    </source>
</evidence>
<reference evidence="7 8" key="1">
    <citation type="submission" date="2017-07" db="EMBL/GenBank/DDBJ databases">
        <title>The complete genome sequence of Bacillus mesonae strain H20-5, an efficient strain improving plant abiotic stress resistance.</title>
        <authorList>
            <person name="Kim S.Y."/>
            <person name="Song H."/>
            <person name="Sang M.K."/>
            <person name="Weon H.-Y."/>
            <person name="Song J."/>
        </authorList>
    </citation>
    <scope>NUCLEOTIDE SEQUENCE [LARGE SCALE GENOMIC DNA]</scope>
    <source>
        <strain evidence="7 8">H20-5</strain>
    </source>
</reference>
<evidence type="ECO:0000313" key="8">
    <source>
        <dbReference type="Proteomes" id="UP000282892"/>
    </source>
</evidence>
<feature type="transmembrane region" description="Helical" evidence="6">
    <location>
        <begin position="29"/>
        <end position="52"/>
    </location>
</feature>
<dbReference type="EMBL" id="CP022572">
    <property type="protein sequence ID" value="AZU63948.1"/>
    <property type="molecule type" value="Genomic_DNA"/>
</dbReference>
<sequence length="299" mass="33464">MSRAVSGQGIKGRGGRFMFYYTLLLSGQLAWNIPLLMGLLLVAFLYGILVTYFTNIKIFGRHPLLFFTSLAILYITIGSPLAALSHLTFSTHMVQMSILFFIFPPLCLLGIPVRSFRKISAAGVANIFPKPMAALSVFAVLFLLYHVSAVLTFLSQHPAIQNSYLLVLLVLAFRMWMPIAVPDHTNAKKKRFAFLSGLFLMPACLLFIVNAWMGGGNTPYLAQMTAALCMPVYGLDKLHILPGGFQSQWDQLLAGVLMLGMHKLSILLTFYLEKRVQHWEIGKRNIKEEFLSIKNKNEG</sequence>
<evidence type="ECO:0000256" key="5">
    <source>
        <dbReference type="ARBA" id="ARBA00023136"/>
    </source>
</evidence>